<feature type="compositionally biased region" description="Low complexity" evidence="12">
    <location>
        <begin position="55"/>
        <end position="122"/>
    </location>
</feature>
<keyword evidence="6" id="KW-0460">Magnesium</keyword>
<evidence type="ECO:0000256" key="4">
    <source>
        <dbReference type="ARBA" id="ARBA00022532"/>
    </source>
</evidence>
<dbReference type="OrthoDB" id="9759785at2"/>
<evidence type="ECO:0000256" key="8">
    <source>
        <dbReference type="ARBA" id="ARBA00023052"/>
    </source>
</evidence>
<dbReference type="InterPro" id="IPR042179">
    <property type="entry name" value="KGD_C_sf"/>
</dbReference>
<keyword evidence="4" id="KW-0816">Tricarboxylic acid cycle</keyword>
<dbReference type="NCBIfam" id="NF006914">
    <property type="entry name" value="PRK09404.1"/>
    <property type="match status" value="1"/>
</dbReference>
<protein>
    <submittedName>
        <fullName evidence="14">2-oxoglutarate dehydrogenase E1 component</fullName>
    </submittedName>
</protein>
<dbReference type="NCBIfam" id="NF008907">
    <property type="entry name" value="PRK12270.1"/>
    <property type="match status" value="1"/>
</dbReference>
<name>A0A542YKW4_9MICO</name>
<feature type="region of interest" description="Disordered" evidence="12">
    <location>
        <begin position="53"/>
        <end position="163"/>
    </location>
</feature>
<comment type="cofactor">
    <cofactor evidence="1">
        <name>Mg(2+)</name>
        <dbReference type="ChEBI" id="CHEBI:18420"/>
    </cofactor>
</comment>
<dbReference type="Gene3D" id="3.40.50.12470">
    <property type="match status" value="1"/>
</dbReference>
<feature type="compositionally biased region" description="Polar residues" evidence="12">
    <location>
        <begin position="1259"/>
        <end position="1276"/>
    </location>
</feature>
<keyword evidence="5" id="KW-0479">Metal-binding</keyword>
<dbReference type="CDD" id="cd02016">
    <property type="entry name" value="TPP_E1_OGDC_like"/>
    <property type="match status" value="1"/>
</dbReference>
<comment type="cofactor">
    <cofactor evidence="2">
        <name>thiamine diphosphate</name>
        <dbReference type="ChEBI" id="CHEBI:58937"/>
    </cofactor>
</comment>
<dbReference type="InterPro" id="IPR001017">
    <property type="entry name" value="DH_E1"/>
</dbReference>
<dbReference type="Gene3D" id="3.40.50.11610">
    <property type="entry name" value="Multifunctional 2-oxoglutarate metabolism enzyme, C-terminal domain"/>
    <property type="match status" value="1"/>
</dbReference>
<keyword evidence="9" id="KW-0511">Multifunctional enzyme</keyword>
<dbReference type="InterPro" id="IPR011603">
    <property type="entry name" value="2oxoglutarate_DH_E1"/>
</dbReference>
<dbReference type="RefSeq" id="WP_141880651.1">
    <property type="nucleotide sequence ID" value="NZ_VFOM01000001.1"/>
</dbReference>
<proteinExistence type="predicted"/>
<dbReference type="GO" id="GO:0006099">
    <property type="term" value="P:tricarboxylic acid cycle"/>
    <property type="evidence" value="ECO:0007669"/>
    <property type="project" value="UniProtKB-UniPathway"/>
</dbReference>
<feature type="compositionally biased region" description="Low complexity" evidence="12">
    <location>
        <begin position="135"/>
        <end position="156"/>
    </location>
</feature>
<reference evidence="14 15" key="1">
    <citation type="submission" date="2019-06" db="EMBL/GenBank/DDBJ databases">
        <title>Sequencing the genomes of 1000 actinobacteria strains.</title>
        <authorList>
            <person name="Klenk H.-P."/>
        </authorList>
    </citation>
    <scope>NUCLEOTIDE SEQUENCE [LARGE SCALE GENOMIC DNA]</scope>
    <source>
        <strain evidence="14 15">DSM 26477</strain>
    </source>
</reference>
<dbReference type="PANTHER" id="PTHR23152">
    <property type="entry name" value="2-OXOGLUTARATE DEHYDROGENASE"/>
    <property type="match status" value="1"/>
</dbReference>
<comment type="catalytic activity">
    <reaction evidence="11">
        <text>N(6)-[(R)-dihydrolipoyl]-L-lysyl-[protein] + succinyl-CoA = N(6)-[(R)-S(8)-succinyldihydrolipoyl]-L-lysyl-[protein] + CoA</text>
        <dbReference type="Rhea" id="RHEA:15213"/>
        <dbReference type="Rhea" id="RHEA-COMP:10475"/>
        <dbReference type="Rhea" id="RHEA-COMP:20092"/>
        <dbReference type="ChEBI" id="CHEBI:57287"/>
        <dbReference type="ChEBI" id="CHEBI:57292"/>
        <dbReference type="ChEBI" id="CHEBI:83100"/>
        <dbReference type="ChEBI" id="CHEBI:83120"/>
        <dbReference type="EC" id="2.3.1.61"/>
    </reaction>
</comment>
<dbReference type="Pfam" id="PF16870">
    <property type="entry name" value="OxoGdeHyase_C"/>
    <property type="match status" value="1"/>
</dbReference>
<dbReference type="SMART" id="SM00861">
    <property type="entry name" value="Transket_pyr"/>
    <property type="match status" value="1"/>
</dbReference>
<evidence type="ECO:0000313" key="14">
    <source>
        <dbReference type="EMBL" id="TQL48564.1"/>
    </source>
</evidence>
<dbReference type="Proteomes" id="UP000317998">
    <property type="component" value="Unassembled WGS sequence"/>
</dbReference>
<evidence type="ECO:0000256" key="2">
    <source>
        <dbReference type="ARBA" id="ARBA00001964"/>
    </source>
</evidence>
<dbReference type="NCBIfam" id="TIGR00239">
    <property type="entry name" value="2oxo_dh_E1"/>
    <property type="match status" value="1"/>
</dbReference>
<dbReference type="InterPro" id="IPR032106">
    <property type="entry name" value="2-oxogl_dehyd_N"/>
</dbReference>
<feature type="region of interest" description="Disordered" evidence="12">
    <location>
        <begin position="1"/>
        <end position="20"/>
    </location>
</feature>
<dbReference type="InterPro" id="IPR001078">
    <property type="entry name" value="2-oxoacid_DH_actylTfrase"/>
</dbReference>
<keyword evidence="7" id="KW-0560">Oxidoreductase</keyword>
<dbReference type="GO" id="GO:0004149">
    <property type="term" value="F:dihydrolipoyllysine-residue succinyltransferase activity"/>
    <property type="evidence" value="ECO:0007669"/>
    <property type="project" value="UniProtKB-EC"/>
</dbReference>
<dbReference type="Pfam" id="PF00676">
    <property type="entry name" value="E1_dh"/>
    <property type="match status" value="1"/>
</dbReference>
<dbReference type="UniPathway" id="UPA00223">
    <property type="reaction ID" value="UER00997"/>
</dbReference>
<dbReference type="Pfam" id="PF16078">
    <property type="entry name" value="2-oxogl_dehyd_N"/>
    <property type="match status" value="1"/>
</dbReference>
<dbReference type="InterPro" id="IPR023213">
    <property type="entry name" value="CAT-like_dom_sf"/>
</dbReference>
<dbReference type="Pfam" id="PF02779">
    <property type="entry name" value="Transket_pyr"/>
    <property type="match status" value="1"/>
</dbReference>
<keyword evidence="15" id="KW-1185">Reference proteome</keyword>
<evidence type="ECO:0000259" key="13">
    <source>
        <dbReference type="SMART" id="SM00861"/>
    </source>
</evidence>
<evidence type="ECO:0000256" key="6">
    <source>
        <dbReference type="ARBA" id="ARBA00022842"/>
    </source>
</evidence>
<comment type="catalytic activity">
    <reaction evidence="10">
        <text>N(6)-[(R)-lipoyl]-L-lysyl-[protein] + 2-oxoglutarate + H(+) = N(6)-[(R)-S(8)-succinyldihydrolipoyl]-L-lysyl-[protein] + CO2</text>
        <dbReference type="Rhea" id="RHEA:12188"/>
        <dbReference type="Rhea" id="RHEA-COMP:10474"/>
        <dbReference type="Rhea" id="RHEA-COMP:20092"/>
        <dbReference type="ChEBI" id="CHEBI:15378"/>
        <dbReference type="ChEBI" id="CHEBI:16526"/>
        <dbReference type="ChEBI" id="CHEBI:16810"/>
        <dbReference type="ChEBI" id="CHEBI:83099"/>
        <dbReference type="ChEBI" id="CHEBI:83120"/>
        <dbReference type="EC" id="1.2.4.2"/>
    </reaction>
</comment>
<dbReference type="Gene3D" id="3.40.50.970">
    <property type="match status" value="1"/>
</dbReference>
<evidence type="ECO:0000256" key="10">
    <source>
        <dbReference type="ARBA" id="ARBA00051911"/>
    </source>
</evidence>
<dbReference type="InterPro" id="IPR005475">
    <property type="entry name" value="Transketolase-like_Pyr-bd"/>
</dbReference>
<comment type="caution">
    <text evidence="14">The sequence shown here is derived from an EMBL/GenBank/DDBJ whole genome shotgun (WGS) entry which is preliminary data.</text>
</comment>
<dbReference type="GO" id="GO:0004591">
    <property type="term" value="F:oxoglutarate dehydrogenase (succinyl-transferring) activity"/>
    <property type="evidence" value="ECO:0007669"/>
    <property type="project" value="UniProtKB-EC"/>
</dbReference>
<dbReference type="EMBL" id="VFOM01000001">
    <property type="protein sequence ID" value="TQL48564.1"/>
    <property type="molecule type" value="Genomic_DNA"/>
</dbReference>
<dbReference type="Gene3D" id="3.30.559.10">
    <property type="entry name" value="Chloramphenicol acetyltransferase-like domain"/>
    <property type="match status" value="1"/>
</dbReference>
<accession>A0A542YKW4</accession>
<dbReference type="SUPFAM" id="SSF52777">
    <property type="entry name" value="CoA-dependent acyltransferases"/>
    <property type="match status" value="1"/>
</dbReference>
<feature type="region of interest" description="Disordered" evidence="12">
    <location>
        <begin position="1256"/>
        <end position="1278"/>
    </location>
</feature>
<feature type="domain" description="Transketolase-like pyrimidine-binding" evidence="13">
    <location>
        <begin position="948"/>
        <end position="1141"/>
    </location>
</feature>
<evidence type="ECO:0000256" key="11">
    <source>
        <dbReference type="ARBA" id="ARBA00052761"/>
    </source>
</evidence>
<dbReference type="InterPro" id="IPR029061">
    <property type="entry name" value="THDP-binding"/>
</dbReference>
<organism evidence="14 15">
    <name type="scientific">Homoserinimonas aerilata</name>
    <dbReference type="NCBI Taxonomy" id="1162970"/>
    <lineage>
        <taxon>Bacteria</taxon>
        <taxon>Bacillati</taxon>
        <taxon>Actinomycetota</taxon>
        <taxon>Actinomycetes</taxon>
        <taxon>Micrococcales</taxon>
        <taxon>Microbacteriaceae</taxon>
        <taxon>Homoserinimonas</taxon>
    </lineage>
</organism>
<dbReference type="InterPro" id="IPR031717">
    <property type="entry name" value="ODO-1/KGD_C"/>
</dbReference>
<feature type="compositionally biased region" description="Polar residues" evidence="12">
    <location>
        <begin position="123"/>
        <end position="134"/>
    </location>
</feature>
<dbReference type="SUPFAM" id="SSF52518">
    <property type="entry name" value="Thiamin diphosphate-binding fold (THDP-binding)"/>
    <property type="match status" value="2"/>
</dbReference>
<sequence>MSSQVTGTEPGEGSSGEFGANEWLVDEMYEQFKADRNAVDKSWWPILENYHQSKTAQAPAEAPAEQWAPPATPAQQPEQAAPQQAAPASAAPAAPADPAAAAPAQQAAPAADTAGAEPPTTTGSQPVARTTSIQAKPAPIPAEAPVAPAKPAAVPADAEKPAEPQNVVTTLKGMAKAVATNMDASLTVPTATSVRTIPAKLMIDNRIVINNHMKRSRGGKISFTHLIAWAMVKALRDFPSQNVFYDEVDGKPSVVQPAHINLGIAIDLPKPDGTRSLVVPGIKKTESMGFGQFLSAYEDVVKRARDNKLTMADYSGNTISLTNPGGIGTVHSVPRLMKGAGCIIGAGALEYPAEFQGMSATTLSDLGIGKTITLTSTYDHRVIQGAGSGEFLKLVHERLIGKHDFYEEIFSDLRIPYQPIQWGSDIHVDKASAVNKTSRVQELINSFRVRGHLMADIDPLEYVQRKHPDLDIASHGLSFWDLDRDFVTGGLGGRNSAKLRDILGILRDAYCRTVGVEYMHIQDPAQRKWVQDRLEAPYEKPTHAEQMRILAKLNEAEAFETFLQTKYVGQKRFSLEGGESTIALLDAILQGSAEAGLEEVAIGMTHRGRLNVLTNIAGKTYGQIFREFEGTQDPRTVHGSGDVKYHLGTEGTFTSLGGEQIPVYLAANPSHLEAVDGVLEGIVRAKQDRKPIGTFQVVPIMVHGDAAMAGQGIVAEVLQMSQLRGYRTGGTIHIVINNQVGFTTPPDEGRTSVYSTDVAKTIQAPVFHVNGDDPEAVVRVGELALAYRQEFHRDVVIDLISYRRRGHNEGDDPSMTQPLMYNLIEAKRSVRTLYGEALVGRGDITEDEYAGAQADFQDRLERAFLETHAAQTNSMPIVTVDPNAVSDLERPESQQDDRAGEPETTAVSEGVIATVGDAHANPPAGFTVHNKLQALLKKRFDMSRNGNVDWGFGELLALGSLLLEGTPVRFAGQDARRGTFVQRHAVLHDRVNGQEWLPLLNLSENQARFWIYDSLLSEYAAMGFEYGYSVERADALVLWEAQFGDFANGAQIVIDEFIASAEQKWGQRSSVVLLLPHGYEGQGPDHSSARIERFLQLCAENNMTVARPSTPASYFHLLRRQAYARPRRPLVVFTPKAMLRLRGATSEVADFTNGRFEPVIDDANVVDKGAVKRVVLHAGKLHYDLKAELEKRGQSDVALVRVEQYYPLPLRELSSVLSQYPNAELLWAQEEPENQGAWPFICMELLRNLPSREVKLSSRPASASPATGSTKRSAQEQADLIDRALTL</sequence>
<evidence type="ECO:0000256" key="9">
    <source>
        <dbReference type="ARBA" id="ARBA00023268"/>
    </source>
</evidence>
<comment type="pathway">
    <text evidence="3">Carbohydrate metabolism; tricarboxylic acid cycle; succinyl-CoA from 2-oxoglutarate (dehydrogenase route): step 1/1.</text>
</comment>
<dbReference type="Pfam" id="PF00198">
    <property type="entry name" value="2-oxoacid_dh"/>
    <property type="match status" value="1"/>
</dbReference>
<evidence type="ECO:0000313" key="15">
    <source>
        <dbReference type="Proteomes" id="UP000317998"/>
    </source>
</evidence>
<dbReference type="GO" id="GO:0005829">
    <property type="term" value="C:cytosol"/>
    <property type="evidence" value="ECO:0007669"/>
    <property type="project" value="TreeGrafter"/>
</dbReference>
<dbReference type="Gene3D" id="1.10.287.1150">
    <property type="entry name" value="TPP helical domain"/>
    <property type="match status" value="1"/>
</dbReference>
<keyword evidence="8" id="KW-0786">Thiamine pyrophosphate</keyword>
<feature type="compositionally biased region" description="Low complexity" evidence="12">
    <location>
        <begin position="1"/>
        <end position="19"/>
    </location>
</feature>
<evidence type="ECO:0000256" key="3">
    <source>
        <dbReference type="ARBA" id="ARBA00004813"/>
    </source>
</evidence>
<evidence type="ECO:0000256" key="7">
    <source>
        <dbReference type="ARBA" id="ARBA00023002"/>
    </source>
</evidence>
<evidence type="ECO:0000256" key="12">
    <source>
        <dbReference type="SAM" id="MobiDB-lite"/>
    </source>
</evidence>
<evidence type="ECO:0000256" key="1">
    <source>
        <dbReference type="ARBA" id="ARBA00001946"/>
    </source>
</evidence>
<dbReference type="GO" id="GO:0045252">
    <property type="term" value="C:oxoglutarate dehydrogenase complex"/>
    <property type="evidence" value="ECO:0007669"/>
    <property type="project" value="TreeGrafter"/>
</dbReference>
<evidence type="ECO:0000256" key="5">
    <source>
        <dbReference type="ARBA" id="ARBA00022723"/>
    </source>
</evidence>
<dbReference type="GO" id="GO:0000287">
    <property type="term" value="F:magnesium ion binding"/>
    <property type="evidence" value="ECO:0007669"/>
    <property type="project" value="UniProtKB-ARBA"/>
</dbReference>
<dbReference type="PANTHER" id="PTHR23152:SF4">
    <property type="entry name" value="2-OXOADIPATE DEHYDROGENASE COMPLEX COMPONENT E1"/>
    <property type="match status" value="1"/>
</dbReference>
<dbReference type="GO" id="GO:0030976">
    <property type="term" value="F:thiamine pyrophosphate binding"/>
    <property type="evidence" value="ECO:0007669"/>
    <property type="project" value="InterPro"/>
</dbReference>
<gene>
    <name evidence="14" type="ORF">FB562_1659</name>
</gene>